<dbReference type="Gene3D" id="2.120.10.10">
    <property type="match status" value="2"/>
</dbReference>
<name>A0A660SLN8_UNCW3</name>
<dbReference type="EMBL" id="QNBE01000003">
    <property type="protein sequence ID" value="RKX71718.1"/>
    <property type="molecule type" value="Genomic_DNA"/>
</dbReference>
<protein>
    <recommendedName>
        <fullName evidence="3">Exo-alpha-sialidase</fullName>
    </recommendedName>
</protein>
<evidence type="ECO:0000313" key="1">
    <source>
        <dbReference type="EMBL" id="RKX71718.1"/>
    </source>
</evidence>
<accession>A0A660SLN8</accession>
<dbReference type="CDD" id="cd15482">
    <property type="entry name" value="Sialidase_non-viral"/>
    <property type="match status" value="1"/>
</dbReference>
<dbReference type="InterPro" id="IPR036278">
    <property type="entry name" value="Sialidase_sf"/>
</dbReference>
<dbReference type="Proteomes" id="UP000268469">
    <property type="component" value="Unassembled WGS sequence"/>
</dbReference>
<sequence length="470" mass="53491">MRWLILLFLALGLYADYPWSPNVRVSVEAPWDTLNQGESCFAIWGDSIFSVCNTAERGRVATAPFAYSYDGGQSFTQYPFIDSSTGITWHTDPVIEVDDSGRVHMLIQFQINLLNHYLSTDGGQTWCDTVTITSDYGVDKPWMIINKNEIYITWEQVSGQIGLWFAKSTDYGKTFTKRRIWNRTGISALCMDEEENIHLALLKWYQALYYRKSTDKGASWLPEHFLSDNYYQTGYGDRFPLNSITATGNVVFVTFVDTRKGDWDVWGIRSSDGGNTWGEKFVINDSSGGQCKGWAVFDPYGGLHVGYYHTPDWPTSSTSLFSYRYQFSPDSGKTFYPSIRVSDTAVRSMNTFLGEYHVLRTDSEYVYVIWSDGRNGDYNDLYFAKAKISELSCPEPTTAKSNPASRFSIPTLWRGKIRLNLPGRITLFDCTGRKIRHLSPGRSVIDSRTIPSGIIFVRARGKVYKVVNLH</sequence>
<comment type="caution">
    <text evidence="1">The sequence shown here is derived from an EMBL/GenBank/DDBJ whole genome shotgun (WGS) entry which is preliminary data.</text>
</comment>
<evidence type="ECO:0000313" key="2">
    <source>
        <dbReference type="Proteomes" id="UP000268469"/>
    </source>
</evidence>
<dbReference type="SUPFAM" id="SSF50939">
    <property type="entry name" value="Sialidases"/>
    <property type="match status" value="2"/>
</dbReference>
<dbReference type="AlphaFoldDB" id="A0A660SLN8"/>
<organism evidence="1 2">
    <name type="scientific">candidate division WOR-3 bacterium</name>
    <dbReference type="NCBI Taxonomy" id="2052148"/>
    <lineage>
        <taxon>Bacteria</taxon>
        <taxon>Bacteria division WOR-3</taxon>
    </lineage>
</organism>
<proteinExistence type="predicted"/>
<reference evidence="1 2" key="1">
    <citation type="submission" date="2018-06" db="EMBL/GenBank/DDBJ databases">
        <title>Extensive metabolic versatility and redundancy in microbially diverse, dynamic hydrothermal sediments.</title>
        <authorList>
            <person name="Dombrowski N."/>
            <person name="Teske A."/>
            <person name="Baker B.J."/>
        </authorList>
    </citation>
    <scope>NUCLEOTIDE SEQUENCE [LARGE SCALE GENOMIC DNA]</scope>
    <source>
        <strain evidence="1">B36_G15</strain>
    </source>
</reference>
<evidence type="ECO:0008006" key="3">
    <source>
        <dbReference type="Google" id="ProtNLM"/>
    </source>
</evidence>
<gene>
    <name evidence="1" type="ORF">DRP53_00600</name>
</gene>